<sequence length="58" mass="6652">MDSKSKGQLNYEIVKRNIQIEGLTETIEQKENQVKLFAYLSVVFGLMFVVTLLCWVVG</sequence>
<evidence type="ECO:0000256" key="1">
    <source>
        <dbReference type="SAM" id="Phobius"/>
    </source>
</evidence>
<protein>
    <submittedName>
        <fullName evidence="2">Uncharacterized protein</fullName>
    </submittedName>
</protein>
<dbReference type="RefSeq" id="WP_188942156.1">
    <property type="nucleotide sequence ID" value="NZ_BMPN01000001.1"/>
</dbReference>
<evidence type="ECO:0000313" key="3">
    <source>
        <dbReference type="Proteomes" id="UP000634435"/>
    </source>
</evidence>
<keyword evidence="1" id="KW-0812">Transmembrane</keyword>
<feature type="transmembrane region" description="Helical" evidence="1">
    <location>
        <begin position="36"/>
        <end position="57"/>
    </location>
</feature>
<keyword evidence="1" id="KW-0472">Membrane</keyword>
<evidence type="ECO:0000313" key="2">
    <source>
        <dbReference type="EMBL" id="GGJ48650.1"/>
    </source>
</evidence>
<gene>
    <name evidence="2" type="ORF">GCM10007111_08460</name>
</gene>
<dbReference type="Proteomes" id="UP000634435">
    <property type="component" value="Unassembled WGS sequence"/>
</dbReference>
<keyword evidence="3" id="KW-1185">Reference proteome</keyword>
<organism evidence="2 3">
    <name type="scientific">Virgibacillus kapii</name>
    <dbReference type="NCBI Taxonomy" id="1638645"/>
    <lineage>
        <taxon>Bacteria</taxon>
        <taxon>Bacillati</taxon>
        <taxon>Bacillota</taxon>
        <taxon>Bacilli</taxon>
        <taxon>Bacillales</taxon>
        <taxon>Bacillaceae</taxon>
        <taxon>Virgibacillus</taxon>
    </lineage>
</organism>
<accession>A0ABQ2D9P6</accession>
<dbReference type="EMBL" id="BMPN01000001">
    <property type="protein sequence ID" value="GGJ48650.1"/>
    <property type="molecule type" value="Genomic_DNA"/>
</dbReference>
<reference evidence="3" key="1">
    <citation type="journal article" date="2019" name="Int. J. Syst. Evol. Microbiol.">
        <title>The Global Catalogue of Microorganisms (GCM) 10K type strain sequencing project: providing services to taxonomists for standard genome sequencing and annotation.</title>
        <authorList>
            <consortium name="The Broad Institute Genomics Platform"/>
            <consortium name="The Broad Institute Genome Sequencing Center for Infectious Disease"/>
            <person name="Wu L."/>
            <person name="Ma J."/>
        </authorList>
    </citation>
    <scope>NUCLEOTIDE SEQUENCE [LARGE SCALE GENOMIC DNA]</scope>
    <source>
        <strain evidence="3">JCM 30071</strain>
    </source>
</reference>
<name>A0ABQ2D9P6_9BACI</name>
<keyword evidence="1" id="KW-1133">Transmembrane helix</keyword>
<comment type="caution">
    <text evidence="2">The sequence shown here is derived from an EMBL/GenBank/DDBJ whole genome shotgun (WGS) entry which is preliminary data.</text>
</comment>
<proteinExistence type="predicted"/>